<name>A0A5M8ACJ9_9BURK</name>
<dbReference type="InterPro" id="IPR023346">
    <property type="entry name" value="Lysozyme-like_dom_sf"/>
</dbReference>
<evidence type="ECO:0000313" key="4">
    <source>
        <dbReference type="EMBL" id="KAA6121013.1"/>
    </source>
</evidence>
<dbReference type="AlphaFoldDB" id="A0A5M8ACJ9"/>
<proteinExistence type="inferred from homology"/>
<feature type="region of interest" description="Disordered" evidence="2">
    <location>
        <begin position="249"/>
        <end position="277"/>
    </location>
</feature>
<dbReference type="Proteomes" id="UP000324324">
    <property type="component" value="Unassembled WGS sequence"/>
</dbReference>
<feature type="domain" description="Transglycosylase SLT" evidence="3">
    <location>
        <begin position="95"/>
        <end position="193"/>
    </location>
</feature>
<evidence type="ECO:0000256" key="2">
    <source>
        <dbReference type="SAM" id="MobiDB-lite"/>
    </source>
</evidence>
<comment type="similarity">
    <text evidence="1">Belongs to the transglycosylase Slt family.</text>
</comment>
<reference evidence="4 5" key="1">
    <citation type="submission" date="2019-09" db="EMBL/GenBank/DDBJ databases">
        <title>Isolation of a novel species in the genus Cupriavidus from patients with sepsis using whole genome sequencing.</title>
        <authorList>
            <person name="Kweon O.J."/>
            <person name="Lee M.-K."/>
        </authorList>
    </citation>
    <scope>NUCLEOTIDE SEQUENCE [LARGE SCALE GENOMIC DNA]</scope>
    <source>
        <strain evidence="4 5">MKL-01</strain>
    </source>
</reference>
<dbReference type="InterPro" id="IPR008258">
    <property type="entry name" value="Transglycosylase_SLT_dom_1"/>
</dbReference>
<dbReference type="Gene3D" id="1.10.530.10">
    <property type="match status" value="1"/>
</dbReference>
<dbReference type="PROSITE" id="PS00922">
    <property type="entry name" value="TRANSGLYCOSYLASE"/>
    <property type="match status" value="1"/>
</dbReference>
<evidence type="ECO:0000313" key="5">
    <source>
        <dbReference type="Proteomes" id="UP000324324"/>
    </source>
</evidence>
<evidence type="ECO:0000256" key="1">
    <source>
        <dbReference type="ARBA" id="ARBA00007734"/>
    </source>
</evidence>
<dbReference type="PANTHER" id="PTHR37423">
    <property type="entry name" value="SOLUBLE LYTIC MUREIN TRANSGLYCOSYLASE-RELATED"/>
    <property type="match status" value="1"/>
</dbReference>
<dbReference type="PANTHER" id="PTHR37423:SF2">
    <property type="entry name" value="MEMBRANE-BOUND LYTIC MUREIN TRANSGLYCOSYLASE C"/>
    <property type="match status" value="1"/>
</dbReference>
<dbReference type="GO" id="GO:0000270">
    <property type="term" value="P:peptidoglycan metabolic process"/>
    <property type="evidence" value="ECO:0007669"/>
    <property type="project" value="InterPro"/>
</dbReference>
<dbReference type="InterPro" id="IPR000189">
    <property type="entry name" value="Transglyc_AS"/>
</dbReference>
<protein>
    <submittedName>
        <fullName evidence="4">Lytic transglycosylase domain-containing protein</fullName>
    </submittedName>
</protein>
<dbReference type="SUPFAM" id="SSF53955">
    <property type="entry name" value="Lysozyme-like"/>
    <property type="match status" value="1"/>
</dbReference>
<evidence type="ECO:0000259" key="3">
    <source>
        <dbReference type="Pfam" id="PF01464"/>
    </source>
</evidence>
<dbReference type="Pfam" id="PF01464">
    <property type="entry name" value="SLT"/>
    <property type="match status" value="1"/>
</dbReference>
<organism evidence="4 5">
    <name type="scientific">Cupriavidus cauae</name>
    <dbReference type="NCBI Taxonomy" id="2608999"/>
    <lineage>
        <taxon>Bacteria</taxon>
        <taxon>Pseudomonadati</taxon>
        <taxon>Pseudomonadota</taxon>
        <taxon>Betaproteobacteria</taxon>
        <taxon>Burkholderiales</taxon>
        <taxon>Burkholderiaceae</taxon>
        <taxon>Cupriavidus</taxon>
    </lineage>
</organism>
<comment type="caution">
    <text evidence="4">The sequence shown here is derived from an EMBL/GenBank/DDBJ whole genome shotgun (WGS) entry which is preliminary data.</text>
</comment>
<dbReference type="EMBL" id="VWRN01000045">
    <property type="protein sequence ID" value="KAA6121013.1"/>
    <property type="molecule type" value="Genomic_DNA"/>
</dbReference>
<keyword evidence="5" id="KW-1185">Reference proteome</keyword>
<sequence>MGQDNARVLGLDAIAPTVDPAVASAEARSPASTAPRARTVAFRPDAMREGMREGMRDGGMAGEVVTAARGATRPRHTQLALAPPNARLASAYDDLIEEVARRHDVAPHLVRAVIKVESNFQPQARSPKGAVGLMQVMPATGRRFGAADLRDPRSNLSAGTQYLRWLLNRFDEDLTLALAAYNAGEGAVERYGRRIPPFAETQGYVSKVLAHLGLTPGTAQMPLPAAPTAGTNAPGNGGTADAQAAGTIASRTGDGSSAKAGRPARAGSNAAARQQADATLRTVSNWIGALLTSSSQPPTRAATNGTAATVRAMATDAPVEASTWTRLPAPEPVRAGPV</sequence>
<gene>
    <name evidence="4" type="ORF">F1599_16190</name>
</gene>
<dbReference type="GO" id="GO:0008933">
    <property type="term" value="F:peptidoglycan lytic transglycosylase activity"/>
    <property type="evidence" value="ECO:0007669"/>
    <property type="project" value="InterPro"/>
</dbReference>
<accession>A0A5M8ACJ9</accession>
<dbReference type="CDD" id="cd16896">
    <property type="entry name" value="LT_Slt70-like"/>
    <property type="match status" value="1"/>
</dbReference>
<dbReference type="GO" id="GO:0016020">
    <property type="term" value="C:membrane"/>
    <property type="evidence" value="ECO:0007669"/>
    <property type="project" value="InterPro"/>
</dbReference>